<comment type="caution">
    <text evidence="1">The sequence shown here is derived from an EMBL/GenBank/DDBJ whole genome shotgun (WGS) entry which is preliminary data.</text>
</comment>
<reference evidence="1 2" key="1">
    <citation type="submission" date="2014-06" db="EMBL/GenBank/DDBJ databases">
        <title>Draft genome sequence of iron oxidizing acidophile Leptospirillum ferriphilum DSM14647.</title>
        <authorList>
            <person name="Cardenas J.P."/>
            <person name="Lazcano M."/>
            <person name="Ossandon F.J."/>
            <person name="Corbett M."/>
            <person name="Holmes D.S."/>
            <person name="Watkin E."/>
        </authorList>
    </citation>
    <scope>NUCLEOTIDE SEQUENCE [LARGE SCALE GENOMIC DNA]</scope>
    <source>
        <strain evidence="1 2">DSM 14647</strain>
    </source>
</reference>
<sequence length="107" mass="12263">MICEIPWTRVHSGGSRTISLTTYPMTGVTGTRSIENLFTLGNDRRRHGERGLHGFCCGDLVCRNPRFQNIELCRIGCRRQQAQRYRTQYCSCPFVHNRSSRKTVVGV</sequence>
<name>A0A094X695_9BACT</name>
<gene>
    <name evidence="1" type="ORF">LptCag_0670</name>
</gene>
<dbReference type="Proteomes" id="UP000029452">
    <property type="component" value="Unassembled WGS sequence"/>
</dbReference>
<dbReference type="EMBL" id="JPGK01000004">
    <property type="protein sequence ID" value="KGA94044.1"/>
    <property type="molecule type" value="Genomic_DNA"/>
</dbReference>
<dbReference type="AlphaFoldDB" id="A0A094X695"/>
<proteinExistence type="predicted"/>
<evidence type="ECO:0000313" key="2">
    <source>
        <dbReference type="Proteomes" id="UP000029452"/>
    </source>
</evidence>
<organism evidence="1 2">
    <name type="scientific">Leptospirillum ferriphilum</name>
    <dbReference type="NCBI Taxonomy" id="178606"/>
    <lineage>
        <taxon>Bacteria</taxon>
        <taxon>Pseudomonadati</taxon>
        <taxon>Nitrospirota</taxon>
        <taxon>Nitrospiria</taxon>
        <taxon>Nitrospirales</taxon>
        <taxon>Nitrospiraceae</taxon>
        <taxon>Leptospirillum</taxon>
    </lineage>
</organism>
<dbReference type="PATRIC" id="fig|178606.4.peg.1203"/>
<protein>
    <submittedName>
        <fullName evidence="1">Uncharacterized protein</fullName>
    </submittedName>
</protein>
<evidence type="ECO:0000313" key="1">
    <source>
        <dbReference type="EMBL" id="KGA94044.1"/>
    </source>
</evidence>
<accession>A0A094X695</accession>